<dbReference type="InterPro" id="IPR008922">
    <property type="entry name" value="Di-copper_centre_dom_sf"/>
</dbReference>
<dbReference type="EMBL" id="MU842830">
    <property type="protein sequence ID" value="KAK2032532.1"/>
    <property type="molecule type" value="Genomic_DNA"/>
</dbReference>
<dbReference type="Pfam" id="PF00264">
    <property type="entry name" value="Tyrosinase"/>
    <property type="match status" value="1"/>
</dbReference>
<evidence type="ECO:0000256" key="2">
    <source>
        <dbReference type="ARBA" id="ARBA00023008"/>
    </source>
</evidence>
<dbReference type="PROSITE" id="PS00498">
    <property type="entry name" value="TYROSINASE_2"/>
    <property type="match status" value="1"/>
</dbReference>
<feature type="domain" description="Tyrosinase copper-binding" evidence="5">
    <location>
        <begin position="241"/>
        <end position="252"/>
    </location>
</feature>
<evidence type="ECO:0000259" key="5">
    <source>
        <dbReference type="PROSITE" id="PS00498"/>
    </source>
</evidence>
<dbReference type="Gene3D" id="1.10.1280.10">
    <property type="entry name" value="Di-copper center containing domain from catechol oxidase"/>
    <property type="match status" value="1"/>
</dbReference>
<dbReference type="GO" id="GO:0046872">
    <property type="term" value="F:metal ion binding"/>
    <property type="evidence" value="ECO:0007669"/>
    <property type="project" value="UniProtKB-KW"/>
</dbReference>
<evidence type="ECO:0000259" key="4">
    <source>
        <dbReference type="PROSITE" id="PS00497"/>
    </source>
</evidence>
<dbReference type="GO" id="GO:0016491">
    <property type="term" value="F:oxidoreductase activity"/>
    <property type="evidence" value="ECO:0007669"/>
    <property type="project" value="InterPro"/>
</dbReference>
<reference evidence="6" key="1">
    <citation type="submission" date="2021-06" db="EMBL/GenBank/DDBJ databases">
        <title>Comparative genomics, transcriptomics and evolutionary studies reveal genomic signatures of adaptation to plant cell wall in hemibiotrophic fungi.</title>
        <authorList>
            <consortium name="DOE Joint Genome Institute"/>
            <person name="Baroncelli R."/>
            <person name="Diaz J.F."/>
            <person name="Benocci T."/>
            <person name="Peng M."/>
            <person name="Battaglia E."/>
            <person name="Haridas S."/>
            <person name="Andreopoulos W."/>
            <person name="Labutti K."/>
            <person name="Pangilinan J."/>
            <person name="Floch G.L."/>
            <person name="Makela M.R."/>
            <person name="Henrissat B."/>
            <person name="Grigoriev I.V."/>
            <person name="Crouch J.A."/>
            <person name="De Vries R.P."/>
            <person name="Sukno S.A."/>
            <person name="Thon M.R."/>
        </authorList>
    </citation>
    <scope>NUCLEOTIDE SEQUENCE</scope>
    <source>
        <strain evidence="6">MAFF235873</strain>
    </source>
</reference>
<name>A0AAD9M5H0_9PEZI</name>
<evidence type="ECO:0000313" key="6">
    <source>
        <dbReference type="EMBL" id="KAK2032532.1"/>
    </source>
</evidence>
<keyword evidence="3" id="KW-0732">Signal</keyword>
<accession>A0AAD9M5H0</accession>
<gene>
    <name evidence="6" type="ORF">LX32DRAFT_636255</name>
</gene>
<protein>
    <submittedName>
        <fullName evidence="6">Di-copper centre-containing protein</fullName>
    </submittedName>
</protein>
<keyword evidence="1" id="KW-0479">Metal-binding</keyword>
<feature type="chain" id="PRO_5042053732" evidence="3">
    <location>
        <begin position="25"/>
        <end position="315"/>
    </location>
</feature>
<evidence type="ECO:0000256" key="1">
    <source>
        <dbReference type="ARBA" id="ARBA00022723"/>
    </source>
</evidence>
<dbReference type="PROSITE" id="PS00497">
    <property type="entry name" value="TYROSINASE_1"/>
    <property type="match status" value="1"/>
</dbReference>
<dbReference type="InterPro" id="IPR002227">
    <property type="entry name" value="Tyrosinase_Cu-bd"/>
</dbReference>
<evidence type="ECO:0000256" key="3">
    <source>
        <dbReference type="SAM" id="SignalP"/>
    </source>
</evidence>
<dbReference type="Proteomes" id="UP001232148">
    <property type="component" value="Unassembled WGS sequence"/>
</dbReference>
<dbReference type="PANTHER" id="PTHR11474:SF126">
    <property type="entry name" value="TYROSINASE-LIKE PROTEIN TYR-1-RELATED"/>
    <property type="match status" value="1"/>
</dbReference>
<dbReference type="PANTHER" id="PTHR11474">
    <property type="entry name" value="TYROSINASE FAMILY MEMBER"/>
    <property type="match status" value="1"/>
</dbReference>
<dbReference type="InterPro" id="IPR050316">
    <property type="entry name" value="Tyrosinase/Hemocyanin"/>
</dbReference>
<feature type="domain" description="Tyrosinase copper-binding" evidence="4">
    <location>
        <begin position="83"/>
        <end position="100"/>
    </location>
</feature>
<comment type="caution">
    <text evidence="6">The sequence shown here is derived from an EMBL/GenBank/DDBJ whole genome shotgun (WGS) entry which is preliminary data.</text>
</comment>
<dbReference type="SUPFAM" id="SSF48056">
    <property type="entry name" value="Di-copper centre-containing domain"/>
    <property type="match status" value="1"/>
</dbReference>
<dbReference type="PRINTS" id="PR00092">
    <property type="entry name" value="TYROSINASE"/>
</dbReference>
<organism evidence="6 7">
    <name type="scientific">Colletotrichum zoysiae</name>
    <dbReference type="NCBI Taxonomy" id="1216348"/>
    <lineage>
        <taxon>Eukaryota</taxon>
        <taxon>Fungi</taxon>
        <taxon>Dikarya</taxon>
        <taxon>Ascomycota</taxon>
        <taxon>Pezizomycotina</taxon>
        <taxon>Sordariomycetes</taxon>
        <taxon>Hypocreomycetidae</taxon>
        <taxon>Glomerellales</taxon>
        <taxon>Glomerellaceae</taxon>
        <taxon>Colletotrichum</taxon>
        <taxon>Colletotrichum graminicola species complex</taxon>
    </lineage>
</organism>
<feature type="signal peptide" evidence="3">
    <location>
        <begin position="1"/>
        <end position="24"/>
    </location>
</feature>
<dbReference type="AlphaFoldDB" id="A0AAD9M5H0"/>
<evidence type="ECO:0000313" key="7">
    <source>
        <dbReference type="Proteomes" id="UP001232148"/>
    </source>
</evidence>
<keyword evidence="2" id="KW-0186">Copper</keyword>
<keyword evidence="7" id="KW-1185">Reference proteome</keyword>
<sequence length="315" mass="35104">MYVSTVLFSAGLAAAAALPRQAEGTCTNPPKRVEWRTLDREAQQHYVDSVKCMTEKPSEMGLANTTRYDDFAYVHTKLDHQIHSVAQFLPWHRLFVQAYENALHDCGFQGVMPYWEWSLDTADVTNSPIWDANKGFGGNGDPAIDPLVGSAKKCLVDGPFAGLQVAWTMQGHNPHCLARNFNNGTSYPGNMFSNYYDNKTIVEIATLDNYPDFRYRLEGVPHGAIHSAVGGDMSPATSPNDPIFFLHHTQVDRLWSMWQQAKPEERTTAFGGPKTQAGETPEATIEDTMSFLGLIPDVKIKEVMSTQTALLCYTY</sequence>
<proteinExistence type="predicted"/>